<dbReference type="Pfam" id="PF00067">
    <property type="entry name" value="p450"/>
    <property type="match status" value="3"/>
</dbReference>
<dbReference type="AlphaFoldDB" id="A0A8X7Y9T9"/>
<evidence type="ECO:0000256" key="8">
    <source>
        <dbReference type="ARBA" id="ARBA00023136"/>
    </source>
</evidence>
<evidence type="ECO:0000256" key="2">
    <source>
        <dbReference type="ARBA" id="ARBA00010617"/>
    </source>
</evidence>
<comment type="similarity">
    <text evidence="2">Belongs to the cytochrome P450 family.</text>
</comment>
<evidence type="ECO:0000313" key="10">
    <source>
        <dbReference type="EMBL" id="KAG6749048.1"/>
    </source>
</evidence>
<dbReference type="PROSITE" id="PS00086">
    <property type="entry name" value="CYTOCHROME_P450"/>
    <property type="match status" value="1"/>
</dbReference>
<dbReference type="EMBL" id="JAAWWB010000027">
    <property type="protein sequence ID" value="KAG6749048.1"/>
    <property type="molecule type" value="Genomic_DNA"/>
</dbReference>
<evidence type="ECO:0000256" key="4">
    <source>
        <dbReference type="ARBA" id="ARBA00022723"/>
    </source>
</evidence>
<dbReference type="PANTHER" id="PTHR47947:SF13">
    <property type="entry name" value="CYTOCHROME P450, FAMILY 81, SUBFAMILY K, POLYPEPTIDE 1-RELATED"/>
    <property type="match status" value="1"/>
</dbReference>
<dbReference type="GO" id="GO:0016020">
    <property type="term" value="C:membrane"/>
    <property type="evidence" value="ECO:0007669"/>
    <property type="project" value="UniProtKB-SubCell"/>
</dbReference>
<evidence type="ECO:0000256" key="1">
    <source>
        <dbReference type="ARBA" id="ARBA00004370"/>
    </source>
</evidence>
<protein>
    <submittedName>
        <fullName evidence="10">Uncharacterized protein</fullName>
    </submittedName>
</protein>
<dbReference type="GO" id="GO:0020037">
    <property type="term" value="F:heme binding"/>
    <property type="evidence" value="ECO:0007669"/>
    <property type="project" value="InterPro"/>
</dbReference>
<evidence type="ECO:0000313" key="11">
    <source>
        <dbReference type="Proteomes" id="UP000886885"/>
    </source>
</evidence>
<feature type="transmembrane region" description="Helical" evidence="9">
    <location>
        <begin position="6"/>
        <end position="22"/>
    </location>
</feature>
<dbReference type="GO" id="GO:0005506">
    <property type="term" value="F:iron ion binding"/>
    <property type="evidence" value="ECO:0007669"/>
    <property type="project" value="InterPro"/>
</dbReference>
<evidence type="ECO:0000256" key="7">
    <source>
        <dbReference type="ARBA" id="ARBA00023033"/>
    </source>
</evidence>
<feature type="transmembrane region" description="Helical" evidence="9">
    <location>
        <begin position="369"/>
        <end position="388"/>
    </location>
</feature>
<keyword evidence="7" id="KW-0503">Monooxygenase</keyword>
<dbReference type="InterPro" id="IPR001128">
    <property type="entry name" value="Cyt_P450"/>
</dbReference>
<name>A0A8X7Y9T9_POPTO</name>
<reference evidence="10" key="1">
    <citation type="journal article" date="2020" name="bioRxiv">
        <title>Hybrid origin of Populus tomentosa Carr. identified through genome sequencing and phylogenomic analysis.</title>
        <authorList>
            <person name="An X."/>
            <person name="Gao K."/>
            <person name="Chen Z."/>
            <person name="Li J."/>
            <person name="Yang X."/>
            <person name="Yang X."/>
            <person name="Zhou J."/>
            <person name="Guo T."/>
            <person name="Zhao T."/>
            <person name="Huang S."/>
            <person name="Miao D."/>
            <person name="Khan W.U."/>
            <person name="Rao P."/>
            <person name="Ye M."/>
            <person name="Lei B."/>
            <person name="Liao W."/>
            <person name="Wang J."/>
            <person name="Ji L."/>
            <person name="Li Y."/>
            <person name="Guo B."/>
            <person name="Mustafa N.S."/>
            <person name="Li S."/>
            <person name="Yun Q."/>
            <person name="Keller S.R."/>
            <person name="Mao J."/>
            <person name="Zhang R."/>
            <person name="Strauss S.H."/>
        </authorList>
    </citation>
    <scope>NUCLEOTIDE SEQUENCE</scope>
    <source>
        <strain evidence="10">GM15</strain>
        <tissue evidence="10">Leaf</tissue>
    </source>
</reference>
<keyword evidence="11" id="KW-1185">Reference proteome</keyword>
<accession>A0A8X7Y9T9</accession>
<dbReference type="FunFam" id="1.10.630.10:FF:000023">
    <property type="entry name" value="Cytochrome P450 family protein"/>
    <property type="match status" value="1"/>
</dbReference>
<dbReference type="OrthoDB" id="1055148at2759"/>
<keyword evidence="5" id="KW-0560">Oxidoreductase</keyword>
<comment type="subcellular location">
    <subcellularLocation>
        <location evidence="1">Membrane</location>
    </subcellularLocation>
</comment>
<dbReference type="InterPro" id="IPR050651">
    <property type="entry name" value="Plant_Cytochrome_P450_Monoox"/>
</dbReference>
<dbReference type="InterPro" id="IPR017972">
    <property type="entry name" value="Cyt_P450_CS"/>
</dbReference>
<dbReference type="PANTHER" id="PTHR47947">
    <property type="entry name" value="CYTOCHROME P450 82C3-RELATED"/>
    <property type="match status" value="1"/>
</dbReference>
<evidence type="ECO:0000256" key="3">
    <source>
        <dbReference type="ARBA" id="ARBA00022617"/>
    </source>
</evidence>
<evidence type="ECO:0000256" key="5">
    <source>
        <dbReference type="ARBA" id="ARBA00023002"/>
    </source>
</evidence>
<keyword evidence="8 9" id="KW-0472">Membrane</keyword>
<evidence type="ECO:0000256" key="9">
    <source>
        <dbReference type="SAM" id="Phobius"/>
    </source>
</evidence>
<keyword evidence="9" id="KW-0812">Transmembrane</keyword>
<evidence type="ECO:0000256" key="6">
    <source>
        <dbReference type="ARBA" id="ARBA00023004"/>
    </source>
</evidence>
<dbReference type="GO" id="GO:0004497">
    <property type="term" value="F:monooxygenase activity"/>
    <property type="evidence" value="ECO:0007669"/>
    <property type="project" value="UniProtKB-KW"/>
</dbReference>
<keyword evidence="3" id="KW-0349">Heme</keyword>
<keyword evidence="4" id="KW-0479">Metal-binding</keyword>
<sequence length="961" mass="109936">MEFLYYHLALLFFLFICVKNLFHHRKRNLPPAPFALPVIGHLYLLKQPLYKSLHSLLSRYGPTLSLRFGSRFVIVVSSPSVVEECFTKNDKIFANRPKSMAGDRLTYNYSAFVWAPYGDLWRKLRRLAVAEIFSSKSLRNSSTVREEEVSCLIRRLLKVSTSGTQNVELRLLFSTLASNVVMRVSAGKRCVEEEHAGTKMEKQLLQDFKDKFFPSLAMNICDFIPILRVIGFKGLEKNMKKLHGIRDEFLQNLIDEIRLKLERTTSLKADEVTDGEERRSVAEILLCLQESEPEFYTDEVIKSTVLIVSLALGVLVQFFEWDKVGTVEDTSHGLGITLSKAKPLEALCSPRQLDNWTSHSFMLLLENMLSYYCLAFFFLIFLVIKYVFHGNKNSPPSPPSLPIIGHLHLLKPPLHQTLQTLLQQYGPVLSLKVGCRSMLVLSSPSAVEECFTKNDVVLSNRPTFVAGDRLTYNYTTIIFSPYGHLWRTLRRFAVLEMFSQKGLIKFSAVRKEEVCSLLRQLSKVSCSGNKKVDLHYFFSLLSFNVAMRMSAGKKCIEEEVACSDLGKQDLMELKKIFNPSISTSLCNFFPVLKWINYKGFEKSVIKVRDARDGFSQDLIDEIRQKKTSSCSSPDAGPEKTTVIETLLSLQEQEPDFYTDDIIKGLVLAIFAAGTDTVAVTMEWAMSLLLNHPEILQKVREEIDSQVGQTRLVEELDLPKLKYLRCVINETLRLYPVVPLIEFQRSCDEIKLLIYSFFILHCLINARGLRGVRRRDVFLKSSRDWCREVLAGWRNKLQERSRDWRSNRRRVGLVDGFCGRVIAFLIPLLLPRCPSEDCTVAGYKVPKGTILQVNAFAMHRDPKMWEQPDRFKPERFEATEEEKEGIKFIPFGMGRRACPGSNMGMRAIMLAMAALFQCFEWERTGPEMVDMTPAAANSMVKVKPLEAFCKPYHSMANLFSQL</sequence>
<proteinExistence type="inferred from homology"/>
<organism evidence="10 11">
    <name type="scientific">Populus tomentosa</name>
    <name type="common">Chinese white poplar</name>
    <dbReference type="NCBI Taxonomy" id="118781"/>
    <lineage>
        <taxon>Eukaryota</taxon>
        <taxon>Viridiplantae</taxon>
        <taxon>Streptophyta</taxon>
        <taxon>Embryophyta</taxon>
        <taxon>Tracheophyta</taxon>
        <taxon>Spermatophyta</taxon>
        <taxon>Magnoliopsida</taxon>
        <taxon>eudicotyledons</taxon>
        <taxon>Gunneridae</taxon>
        <taxon>Pentapetalae</taxon>
        <taxon>rosids</taxon>
        <taxon>fabids</taxon>
        <taxon>Malpighiales</taxon>
        <taxon>Salicaceae</taxon>
        <taxon>Saliceae</taxon>
        <taxon>Populus</taxon>
    </lineage>
</organism>
<keyword evidence="9" id="KW-1133">Transmembrane helix</keyword>
<dbReference type="Proteomes" id="UP000886885">
    <property type="component" value="Chromosome 14A"/>
</dbReference>
<dbReference type="GO" id="GO:0016705">
    <property type="term" value="F:oxidoreductase activity, acting on paired donors, with incorporation or reduction of molecular oxygen"/>
    <property type="evidence" value="ECO:0007669"/>
    <property type="project" value="InterPro"/>
</dbReference>
<comment type="caution">
    <text evidence="10">The sequence shown here is derived from an EMBL/GenBank/DDBJ whole genome shotgun (WGS) entry which is preliminary data.</text>
</comment>
<keyword evidence="6" id="KW-0408">Iron</keyword>
<gene>
    <name evidence="10" type="ORF">POTOM_046090</name>
</gene>